<evidence type="ECO:0008006" key="3">
    <source>
        <dbReference type="Google" id="ProtNLM"/>
    </source>
</evidence>
<dbReference type="AlphaFoldDB" id="A9V940"/>
<dbReference type="PANTHER" id="PTHR28532">
    <property type="entry name" value="GEO13458P1"/>
    <property type="match status" value="1"/>
</dbReference>
<dbReference type="RefSeq" id="XP_001749182.1">
    <property type="nucleotide sequence ID" value="XM_001749130.1"/>
</dbReference>
<sequence length="188" mass="20628">MAAPVSTTPERMNEKADQREVTDMDIDLDRMANLRLQSQYSALDVTAVANGDHADDAFDPFAAVAFGSAQDDVQAGHTAGWRDGQRQGLADGFLTGSKTAFDLFKEMGYYRGCCQFFAAAYAPLAAPSRRALSRLETLLDEADAVTNVAQLEPEATIRTLRQAYKVLCVTLKVEQPYTFEPTQSQLSF</sequence>
<dbReference type="InParanoid" id="A9V940"/>
<keyword evidence="2" id="KW-1185">Reference proteome</keyword>
<accession>A9V940</accession>
<dbReference type="InterPro" id="IPR052436">
    <property type="entry name" value="LTO1_adapter"/>
</dbReference>
<dbReference type="GeneID" id="5894457"/>
<dbReference type="PANTHER" id="PTHR28532:SF1">
    <property type="entry name" value="ORAL CANCER OVEREXPRESSED 1"/>
    <property type="match status" value="1"/>
</dbReference>
<reference evidence="1 2" key="1">
    <citation type="journal article" date="2008" name="Nature">
        <title>The genome of the choanoflagellate Monosiga brevicollis and the origin of metazoans.</title>
        <authorList>
            <consortium name="JGI Sequencing"/>
            <person name="King N."/>
            <person name="Westbrook M.J."/>
            <person name="Young S.L."/>
            <person name="Kuo A."/>
            <person name="Abedin M."/>
            <person name="Chapman J."/>
            <person name="Fairclough S."/>
            <person name="Hellsten U."/>
            <person name="Isogai Y."/>
            <person name="Letunic I."/>
            <person name="Marr M."/>
            <person name="Pincus D."/>
            <person name="Putnam N."/>
            <person name="Rokas A."/>
            <person name="Wright K.J."/>
            <person name="Zuzow R."/>
            <person name="Dirks W."/>
            <person name="Good M."/>
            <person name="Goodstein D."/>
            <person name="Lemons D."/>
            <person name="Li W."/>
            <person name="Lyons J.B."/>
            <person name="Morris A."/>
            <person name="Nichols S."/>
            <person name="Richter D.J."/>
            <person name="Salamov A."/>
            <person name="Bork P."/>
            <person name="Lim W.A."/>
            <person name="Manning G."/>
            <person name="Miller W.T."/>
            <person name="McGinnis W."/>
            <person name="Shapiro H."/>
            <person name="Tjian R."/>
            <person name="Grigoriev I.V."/>
            <person name="Rokhsar D."/>
        </authorList>
    </citation>
    <scope>NUCLEOTIDE SEQUENCE [LARGE SCALE GENOMIC DNA]</scope>
    <source>
        <strain evidence="2">MX1 / ATCC 50154</strain>
    </source>
</reference>
<dbReference type="OMA" id="DHADDAF"/>
<proteinExistence type="predicted"/>
<dbReference type="KEGG" id="mbr:MONBRDRAFT_34013"/>
<name>A9V940_MONBE</name>
<evidence type="ECO:0000313" key="2">
    <source>
        <dbReference type="Proteomes" id="UP000001357"/>
    </source>
</evidence>
<evidence type="ECO:0000313" key="1">
    <source>
        <dbReference type="EMBL" id="EDQ85988.1"/>
    </source>
</evidence>
<gene>
    <name evidence="1" type="ORF">MONBRDRAFT_34013</name>
</gene>
<dbReference type="EMBL" id="CH991569">
    <property type="protein sequence ID" value="EDQ85988.1"/>
    <property type="molecule type" value="Genomic_DNA"/>
</dbReference>
<protein>
    <recommendedName>
        <fullName evidence="3">Essential protein Yae1 N-terminal domain-containing protein</fullName>
    </recommendedName>
</protein>
<organism evidence="1 2">
    <name type="scientific">Monosiga brevicollis</name>
    <name type="common">Choanoflagellate</name>
    <dbReference type="NCBI Taxonomy" id="81824"/>
    <lineage>
        <taxon>Eukaryota</taxon>
        <taxon>Choanoflagellata</taxon>
        <taxon>Craspedida</taxon>
        <taxon>Salpingoecidae</taxon>
        <taxon>Monosiga</taxon>
    </lineage>
</organism>
<dbReference type="Proteomes" id="UP000001357">
    <property type="component" value="Unassembled WGS sequence"/>
</dbReference>